<protein>
    <submittedName>
        <fullName evidence="2">Uncharacterized protein</fullName>
    </submittedName>
</protein>
<keyword evidence="1" id="KW-1133">Transmembrane helix</keyword>
<feature type="transmembrane region" description="Helical" evidence="1">
    <location>
        <begin position="58"/>
        <end position="78"/>
    </location>
</feature>
<evidence type="ECO:0000313" key="2">
    <source>
        <dbReference type="EMBL" id="SFO12270.1"/>
    </source>
</evidence>
<dbReference type="OrthoDB" id="671726at2"/>
<accession>A0A1I5ELH9</accession>
<dbReference type="AlphaFoldDB" id="A0A1I5ELH9"/>
<keyword evidence="1" id="KW-0812">Transmembrane</keyword>
<evidence type="ECO:0000313" key="3">
    <source>
        <dbReference type="Proteomes" id="UP000199036"/>
    </source>
</evidence>
<name>A0A1I5ELH9_9FLAO</name>
<organism evidence="2 3">
    <name type="scientific">Paenimyroides ummariense</name>
    <dbReference type="NCBI Taxonomy" id="913024"/>
    <lineage>
        <taxon>Bacteria</taxon>
        <taxon>Pseudomonadati</taxon>
        <taxon>Bacteroidota</taxon>
        <taxon>Flavobacteriia</taxon>
        <taxon>Flavobacteriales</taxon>
        <taxon>Flavobacteriaceae</taxon>
        <taxon>Paenimyroides</taxon>
    </lineage>
</organism>
<sequence length="191" mass="22895">MQNIFSKRYDGVNLYLEFTVKTKLIGKLVLSLFILLCFIVIFYLTISSSKDENNNSEFITAAIIFTFVLIVFPVRYLIWNCYGKEFLIINDKSLSYYYSYKFLETNLKTKLINELSIAIEVVKEDENYKYGRLIFYNINEETKLNEFLFQTSVLLKYENLEIIRKEILDLFFDNYFKEINNKKLFSDIYLN</sequence>
<keyword evidence="3" id="KW-1185">Reference proteome</keyword>
<dbReference type="EMBL" id="FOVI01000021">
    <property type="protein sequence ID" value="SFO12270.1"/>
    <property type="molecule type" value="Genomic_DNA"/>
</dbReference>
<dbReference type="Proteomes" id="UP000199036">
    <property type="component" value="Unassembled WGS sequence"/>
</dbReference>
<feature type="transmembrane region" description="Helical" evidence="1">
    <location>
        <begin position="24"/>
        <end position="46"/>
    </location>
</feature>
<dbReference type="STRING" id="913024.SAMN05421741_12128"/>
<reference evidence="3" key="1">
    <citation type="submission" date="2016-10" db="EMBL/GenBank/DDBJ databases">
        <authorList>
            <person name="Varghese N."/>
            <person name="Submissions S."/>
        </authorList>
    </citation>
    <scope>NUCLEOTIDE SEQUENCE [LARGE SCALE GENOMIC DNA]</scope>
    <source>
        <strain evidence="3">DS-12</strain>
    </source>
</reference>
<gene>
    <name evidence="2" type="ORF">SAMN05421741_12128</name>
</gene>
<proteinExistence type="predicted"/>
<evidence type="ECO:0000256" key="1">
    <source>
        <dbReference type="SAM" id="Phobius"/>
    </source>
</evidence>
<keyword evidence="1" id="KW-0472">Membrane</keyword>
<dbReference type="RefSeq" id="WP_091525217.1">
    <property type="nucleotide sequence ID" value="NZ_FOVI01000021.1"/>
</dbReference>